<dbReference type="Proteomes" id="UP000315908">
    <property type="component" value="Unassembled WGS sequence"/>
</dbReference>
<dbReference type="InterPro" id="IPR008490">
    <property type="entry name" value="Transposase_InsH_N"/>
</dbReference>
<dbReference type="EMBL" id="VLKR01000018">
    <property type="protein sequence ID" value="TWI18179.1"/>
    <property type="molecule type" value="Genomic_DNA"/>
</dbReference>
<dbReference type="PANTHER" id="PTHR33408:SF2">
    <property type="entry name" value="TRANSPOSASE DDE DOMAIN-CONTAINING PROTEIN"/>
    <property type="match status" value="1"/>
</dbReference>
<evidence type="ECO:0000259" key="1">
    <source>
        <dbReference type="Pfam" id="PF05598"/>
    </source>
</evidence>
<dbReference type="RefSeq" id="WP_145328738.1">
    <property type="nucleotide sequence ID" value="NZ_VLKR01000018.1"/>
</dbReference>
<organism evidence="2 3">
    <name type="scientific">Sphingobacterium siyangense</name>
    <dbReference type="NCBI Taxonomy" id="459529"/>
    <lineage>
        <taxon>Bacteria</taxon>
        <taxon>Pseudomonadati</taxon>
        <taxon>Bacteroidota</taxon>
        <taxon>Sphingobacteriia</taxon>
        <taxon>Sphingobacteriales</taxon>
        <taxon>Sphingobacteriaceae</taxon>
        <taxon>Sphingobacterium</taxon>
    </lineage>
</organism>
<accession>A0A562ME72</accession>
<feature type="non-terminal residue" evidence="2">
    <location>
        <position position="128"/>
    </location>
</feature>
<proteinExistence type="predicted"/>
<sequence length="128" mass="14836">MPSQRPTFKPYYQDQIMAIPPTLDELVAKGHPVRIVNDVINRINIQSLLDAYKIKGCSSYHPQMLLKVLVFGYVSNVYSSRKLETACRENINFMWLSGMSYPDHNTINRFRGVRLKEALRSVFEEVVK</sequence>
<protein>
    <submittedName>
        <fullName evidence="2">Transposase</fullName>
    </submittedName>
</protein>
<dbReference type="Pfam" id="PF05598">
    <property type="entry name" value="DUF772"/>
    <property type="match status" value="1"/>
</dbReference>
<feature type="domain" description="Transposase InsH N-terminal" evidence="1">
    <location>
        <begin position="22"/>
        <end position="111"/>
    </location>
</feature>
<evidence type="ECO:0000313" key="2">
    <source>
        <dbReference type="EMBL" id="TWI18179.1"/>
    </source>
</evidence>
<name>A0A562ME72_9SPHI</name>
<dbReference type="PANTHER" id="PTHR33408">
    <property type="entry name" value="TRANSPOSASE"/>
    <property type="match status" value="1"/>
</dbReference>
<evidence type="ECO:0000313" key="3">
    <source>
        <dbReference type="Proteomes" id="UP000315908"/>
    </source>
</evidence>
<reference evidence="2 3" key="1">
    <citation type="journal article" date="2015" name="Stand. Genomic Sci.">
        <title>Genomic Encyclopedia of Bacterial and Archaeal Type Strains, Phase III: the genomes of soil and plant-associated and newly described type strains.</title>
        <authorList>
            <person name="Whitman W.B."/>
            <person name="Woyke T."/>
            <person name="Klenk H.P."/>
            <person name="Zhou Y."/>
            <person name="Lilburn T.G."/>
            <person name="Beck B.J."/>
            <person name="De Vos P."/>
            <person name="Vandamme P."/>
            <person name="Eisen J.A."/>
            <person name="Garrity G."/>
            <person name="Hugenholtz P."/>
            <person name="Kyrpides N.C."/>
        </authorList>
    </citation>
    <scope>NUCLEOTIDE SEQUENCE [LARGE SCALE GENOMIC DNA]</scope>
    <source>
        <strain evidence="2 3">CGMCC 1.6855</strain>
    </source>
</reference>
<comment type="caution">
    <text evidence="2">The sequence shown here is derived from an EMBL/GenBank/DDBJ whole genome shotgun (WGS) entry which is preliminary data.</text>
</comment>
<gene>
    <name evidence="2" type="ORF">IQ31_03423</name>
</gene>
<dbReference type="AlphaFoldDB" id="A0A562ME72"/>